<keyword evidence="12 19" id="KW-0067">ATP-binding</keyword>
<dbReference type="InterPro" id="IPR010513">
    <property type="entry name" value="KEN_dom"/>
</dbReference>
<dbReference type="GO" id="GO:0005524">
    <property type="term" value="F:ATP binding"/>
    <property type="evidence" value="ECO:0007669"/>
    <property type="project" value="UniProtKB-UniRule"/>
</dbReference>
<organism evidence="24 25">
    <name type="scientific">Immersiella caudata</name>
    <dbReference type="NCBI Taxonomy" id="314043"/>
    <lineage>
        <taxon>Eukaryota</taxon>
        <taxon>Fungi</taxon>
        <taxon>Dikarya</taxon>
        <taxon>Ascomycota</taxon>
        <taxon>Pezizomycotina</taxon>
        <taxon>Sordariomycetes</taxon>
        <taxon>Sordariomycetidae</taxon>
        <taxon>Sordariales</taxon>
        <taxon>Lasiosphaeriaceae</taxon>
        <taxon>Immersiella</taxon>
    </lineage>
</organism>
<dbReference type="SUPFAM" id="SSF50998">
    <property type="entry name" value="Quinoprotein alcohol dehydrogenase-like"/>
    <property type="match status" value="1"/>
</dbReference>
<dbReference type="PROSITE" id="PS00107">
    <property type="entry name" value="PROTEIN_KINASE_ATP"/>
    <property type="match status" value="1"/>
</dbReference>
<evidence type="ECO:0000256" key="2">
    <source>
        <dbReference type="ARBA" id="ARBA00004479"/>
    </source>
</evidence>
<dbReference type="InterPro" id="IPR011047">
    <property type="entry name" value="Quinoprotein_ADH-like_sf"/>
</dbReference>
<feature type="domain" description="KEN" evidence="23">
    <location>
        <begin position="1077"/>
        <end position="1209"/>
    </location>
</feature>
<keyword evidence="8 21" id="KW-0732">Signal</keyword>
<dbReference type="AlphaFoldDB" id="A0AA39THA6"/>
<dbReference type="InterPro" id="IPR008271">
    <property type="entry name" value="Ser/Thr_kinase_AS"/>
</dbReference>
<evidence type="ECO:0000256" key="8">
    <source>
        <dbReference type="ARBA" id="ARBA00022729"/>
    </source>
</evidence>
<keyword evidence="11" id="KW-0378">Hydrolase</keyword>
<sequence>MLRRPPGQVAPPRRYLLALAIIIIPWLKLADAQQQQSRLPQVHTQIRSPPEDDQHASNLPLTALTGQRMVETPRILGRRKNTIAGDSADDYPHSHTDNVLLHDDASAPTLAPDLSRRAAPPSVYRPNRNGVGLSQHIARSLDDWEVEDYVLLATVNGDLYASDRATGHERWHYKAGHPMVETTHFRANKSELDEDFNEIDQFRWVVEPTRDGELYIWRPDENGTPILTRMGWTMKKLVEVLSPRLEQGIMYSGDKKTTMVTLNAATGALIKEFGSSGSYINKIEAESCLKPNAIADGGSGECSDGGTITLGRTEYTVAIHQHEKGQLLASLKYSEWVPNTHDNDLIRQNQVTKDNRYITGQHDGKVYGFDYARQNEERPLFTKSLSSPVARVFDVLHRCEAPGGDPHLIALPQPPIPSADEESRRRRNEKVFLNQTEAGSWYALSGNWYPLIVEAPEARIHSREWNSLRSLYGPEVDEAFMSKLMVGTHELFGGFEGHTRSDAPIPGQLTLPPGTSADPDITIDVPEPSPHLPAPTTPGFGGVLGNKRLPDFVLDFVQNPIAFLFTLILLLANRESVGSVARKARKFLNGKLSEKSSPNFQVEVNPTVPSREVVLGEPKNQDQPAVADPPQQVVAEPATEEDVAPPVVAAEPNPITVPEAQAIPAVVSFDVPERSDAPSDDAPDAAAAVEGTPKQKRKAHRGRRGGAKHKKALNKDKREGSQSRDDEPPQQSVEEVINKAKQLGAQPQLEPDILTVNSGVEEISGPILKMGSLEVNEEQQLGTGSNGTVVFAGKWDGRDVAVKRMLVQFNEIASQETRLLRESDDHPNVIRYFAQQQRAAFLYIALELCQASLADIVQKPSQFRELAQAGEKDMPGVLYQVANGLSHLHSLRIVHRDLKPQNILVNMGKDGRPRLLVSDFGLCKKLEGGQSSFGATTAHAAGTSGWRAPELLLDDDSPGGPMTIDPNSSLHSASGSGVVGAELNGPIHRRVTRAIDIFSLGLVFYYVLTKGYHPFDCGDRYMREVNIRKGKYSLEHLESLGDFAYEADDLIRSMLQPSPKDRPSAREVMAHPFFWSPKKRLSFLCDVSDHFEKEPRDPPSWKLKILEEYAPEVVKGDFQKHLPKEFLESLGKQRKYTGDRLLDLLRALRNKRNHYEDMPESLRKTVGPLPDGYLGFWTRRFPNLLICCWNVVYDAGDWDNDRFREYYEPANL</sequence>
<proteinExistence type="predicted"/>
<evidence type="ECO:0000256" key="1">
    <source>
        <dbReference type="ARBA" id="ARBA00001946"/>
    </source>
</evidence>
<feature type="chain" id="PRO_5041304675" description="non-specific serine/threonine protein kinase" evidence="21">
    <location>
        <begin position="33"/>
        <end position="1212"/>
    </location>
</feature>
<keyword evidence="9 19" id="KW-0547">Nucleotide-binding</keyword>
<dbReference type="GO" id="GO:1990604">
    <property type="term" value="C:IRE1-TRAF2-ASK1 complex"/>
    <property type="evidence" value="ECO:0007669"/>
    <property type="project" value="TreeGrafter"/>
</dbReference>
<dbReference type="SUPFAM" id="SSF56112">
    <property type="entry name" value="Protein kinase-like (PK-like)"/>
    <property type="match status" value="1"/>
</dbReference>
<evidence type="ECO:0000259" key="22">
    <source>
        <dbReference type="PROSITE" id="PS50011"/>
    </source>
</evidence>
<evidence type="ECO:0000256" key="19">
    <source>
        <dbReference type="PROSITE-ProRule" id="PRU10141"/>
    </source>
</evidence>
<dbReference type="GO" id="GO:0070059">
    <property type="term" value="P:intrinsic apoptotic signaling pathway in response to endoplasmic reticulum stress"/>
    <property type="evidence" value="ECO:0007669"/>
    <property type="project" value="TreeGrafter"/>
</dbReference>
<dbReference type="FunFam" id="3.30.200.20:FF:000077">
    <property type="entry name" value="Putative Serine/threonine-protein kinase/endoribonuclease IRE1"/>
    <property type="match status" value="1"/>
</dbReference>
<keyword evidence="7" id="KW-0479">Metal-binding</keyword>
<dbReference type="GO" id="GO:0004674">
    <property type="term" value="F:protein serine/threonine kinase activity"/>
    <property type="evidence" value="ECO:0007669"/>
    <property type="project" value="UniProtKB-KW"/>
</dbReference>
<dbReference type="Pfam" id="PF06479">
    <property type="entry name" value="Ribonuc_2-5A"/>
    <property type="match status" value="1"/>
</dbReference>
<protein>
    <recommendedName>
        <fullName evidence="3">non-specific serine/threonine protein kinase</fullName>
        <ecNumber evidence="3">2.7.11.1</ecNumber>
    </recommendedName>
</protein>
<feature type="domain" description="Protein kinase" evidence="22">
    <location>
        <begin position="775"/>
        <end position="1074"/>
    </location>
</feature>
<feature type="region of interest" description="Disordered" evidence="20">
    <location>
        <begin position="618"/>
        <end position="643"/>
    </location>
</feature>
<dbReference type="Gene3D" id="1.20.1440.180">
    <property type="entry name" value="KEN domain"/>
    <property type="match status" value="1"/>
</dbReference>
<evidence type="ECO:0000256" key="15">
    <source>
        <dbReference type="ARBA" id="ARBA00023136"/>
    </source>
</evidence>
<keyword evidence="10" id="KW-0418">Kinase</keyword>
<dbReference type="CDD" id="cd10422">
    <property type="entry name" value="RNase_Ire1"/>
    <property type="match status" value="1"/>
</dbReference>
<dbReference type="GO" id="GO:0006397">
    <property type="term" value="P:mRNA processing"/>
    <property type="evidence" value="ECO:0007669"/>
    <property type="project" value="InterPro"/>
</dbReference>
<keyword evidence="4" id="KW-0723">Serine/threonine-protein kinase</keyword>
<dbReference type="PANTHER" id="PTHR13954:SF6">
    <property type="entry name" value="NON-SPECIFIC SERINE_THREONINE PROTEIN KINASE"/>
    <property type="match status" value="1"/>
</dbReference>
<dbReference type="InterPro" id="IPR038357">
    <property type="entry name" value="KEN_sf"/>
</dbReference>
<evidence type="ECO:0000256" key="5">
    <source>
        <dbReference type="ARBA" id="ARBA00022679"/>
    </source>
</evidence>
<feature type="compositionally biased region" description="Basic residues" evidence="20">
    <location>
        <begin position="694"/>
        <end position="712"/>
    </location>
</feature>
<dbReference type="CDD" id="cd09769">
    <property type="entry name" value="Luminal_IRE1"/>
    <property type="match status" value="1"/>
</dbReference>
<accession>A0AA39THA6</accession>
<dbReference type="EC" id="2.7.11.1" evidence="3"/>
<dbReference type="GO" id="GO:0046872">
    <property type="term" value="F:metal ion binding"/>
    <property type="evidence" value="ECO:0007669"/>
    <property type="project" value="UniProtKB-KW"/>
</dbReference>
<dbReference type="GO" id="GO:0051082">
    <property type="term" value="F:unfolded protein binding"/>
    <property type="evidence" value="ECO:0007669"/>
    <property type="project" value="TreeGrafter"/>
</dbReference>
<dbReference type="GO" id="GO:0036498">
    <property type="term" value="P:IRE1-mediated unfolded protein response"/>
    <property type="evidence" value="ECO:0007669"/>
    <property type="project" value="TreeGrafter"/>
</dbReference>
<dbReference type="SMART" id="SM00580">
    <property type="entry name" value="PUG"/>
    <property type="match status" value="1"/>
</dbReference>
<evidence type="ECO:0000256" key="21">
    <source>
        <dbReference type="SAM" id="SignalP"/>
    </source>
</evidence>
<dbReference type="SMART" id="SM00564">
    <property type="entry name" value="PQQ"/>
    <property type="match status" value="2"/>
</dbReference>
<evidence type="ECO:0000256" key="6">
    <source>
        <dbReference type="ARBA" id="ARBA00022692"/>
    </source>
</evidence>
<comment type="caution">
    <text evidence="24">The sequence shown here is derived from an EMBL/GenBank/DDBJ whole genome shotgun (WGS) entry which is preliminary data.</text>
</comment>
<gene>
    <name evidence="24" type="ORF">B0T14DRAFT_540267</name>
</gene>
<evidence type="ECO:0000256" key="4">
    <source>
        <dbReference type="ARBA" id="ARBA00022527"/>
    </source>
</evidence>
<dbReference type="InterPro" id="IPR011009">
    <property type="entry name" value="Kinase-like_dom_sf"/>
</dbReference>
<keyword evidence="16" id="KW-0325">Glycoprotein</keyword>
<dbReference type="FunFam" id="1.10.510.10:FF:000572">
    <property type="entry name" value="Serine/threonine-protein kinase/endoribonuclease IRE1"/>
    <property type="match status" value="1"/>
</dbReference>
<feature type="compositionally biased region" description="Low complexity" evidence="20">
    <location>
        <begin position="621"/>
        <end position="637"/>
    </location>
</feature>
<comment type="catalytic activity">
    <reaction evidence="17">
        <text>L-threonyl-[protein] + ATP = O-phospho-L-threonyl-[protein] + ADP + H(+)</text>
        <dbReference type="Rhea" id="RHEA:46608"/>
        <dbReference type="Rhea" id="RHEA-COMP:11060"/>
        <dbReference type="Rhea" id="RHEA-COMP:11605"/>
        <dbReference type="ChEBI" id="CHEBI:15378"/>
        <dbReference type="ChEBI" id="CHEBI:30013"/>
        <dbReference type="ChEBI" id="CHEBI:30616"/>
        <dbReference type="ChEBI" id="CHEBI:61977"/>
        <dbReference type="ChEBI" id="CHEBI:456216"/>
        <dbReference type="EC" id="2.7.11.1"/>
    </reaction>
    <physiologicalReaction direction="left-to-right" evidence="17">
        <dbReference type="Rhea" id="RHEA:46609"/>
    </physiologicalReaction>
</comment>
<feature type="signal peptide" evidence="21">
    <location>
        <begin position="1"/>
        <end position="32"/>
    </location>
</feature>
<feature type="compositionally biased region" description="Basic and acidic residues" evidence="20">
    <location>
        <begin position="713"/>
        <end position="727"/>
    </location>
</feature>
<dbReference type="GO" id="GO:0016787">
    <property type="term" value="F:hydrolase activity"/>
    <property type="evidence" value="ECO:0007669"/>
    <property type="project" value="UniProtKB-KW"/>
</dbReference>
<evidence type="ECO:0000313" key="25">
    <source>
        <dbReference type="Proteomes" id="UP001175000"/>
    </source>
</evidence>
<evidence type="ECO:0000259" key="23">
    <source>
        <dbReference type="PROSITE" id="PS51392"/>
    </source>
</evidence>
<evidence type="ECO:0000256" key="3">
    <source>
        <dbReference type="ARBA" id="ARBA00012513"/>
    </source>
</evidence>
<comment type="cofactor">
    <cofactor evidence="1">
        <name>Mg(2+)</name>
        <dbReference type="ChEBI" id="CHEBI:18420"/>
    </cofactor>
</comment>
<evidence type="ECO:0000256" key="7">
    <source>
        <dbReference type="ARBA" id="ARBA00022723"/>
    </source>
</evidence>
<evidence type="ECO:0000256" key="11">
    <source>
        <dbReference type="ARBA" id="ARBA00022801"/>
    </source>
</evidence>
<name>A0AA39THA6_9PEZI</name>
<evidence type="ECO:0000256" key="9">
    <source>
        <dbReference type="ARBA" id="ARBA00022741"/>
    </source>
</evidence>
<dbReference type="PROSITE" id="PS00108">
    <property type="entry name" value="PROTEIN_KINASE_ST"/>
    <property type="match status" value="1"/>
</dbReference>
<evidence type="ECO:0000256" key="10">
    <source>
        <dbReference type="ARBA" id="ARBA00022777"/>
    </source>
</evidence>
<dbReference type="SMART" id="SM00220">
    <property type="entry name" value="S_TKc"/>
    <property type="match status" value="1"/>
</dbReference>
<dbReference type="PANTHER" id="PTHR13954">
    <property type="entry name" value="IRE1-RELATED"/>
    <property type="match status" value="1"/>
</dbReference>
<dbReference type="Gene3D" id="1.10.510.10">
    <property type="entry name" value="Transferase(Phosphotransferase) domain 1"/>
    <property type="match status" value="1"/>
</dbReference>
<feature type="region of interest" description="Disordered" evidence="20">
    <location>
        <begin position="406"/>
        <end position="427"/>
    </location>
</feature>
<keyword evidence="15" id="KW-0472">Membrane</keyword>
<comment type="catalytic activity">
    <reaction evidence="18">
        <text>L-seryl-[protein] + ATP = O-phospho-L-seryl-[protein] + ADP + H(+)</text>
        <dbReference type="Rhea" id="RHEA:17989"/>
        <dbReference type="Rhea" id="RHEA-COMP:9863"/>
        <dbReference type="Rhea" id="RHEA-COMP:11604"/>
        <dbReference type="ChEBI" id="CHEBI:15378"/>
        <dbReference type="ChEBI" id="CHEBI:29999"/>
        <dbReference type="ChEBI" id="CHEBI:30616"/>
        <dbReference type="ChEBI" id="CHEBI:83421"/>
        <dbReference type="ChEBI" id="CHEBI:456216"/>
        <dbReference type="EC" id="2.7.11.1"/>
    </reaction>
    <physiologicalReaction direction="left-to-right" evidence="18">
        <dbReference type="Rhea" id="RHEA:17990"/>
    </physiologicalReaction>
</comment>
<comment type="subcellular location">
    <subcellularLocation>
        <location evidence="2">Membrane</location>
        <topology evidence="2">Single-pass type I membrane protein</topology>
    </subcellularLocation>
</comment>
<dbReference type="Gene3D" id="2.130.10.10">
    <property type="entry name" value="YVTN repeat-like/Quinoprotein amine dehydrogenase"/>
    <property type="match status" value="1"/>
</dbReference>
<dbReference type="PROSITE" id="PS50011">
    <property type="entry name" value="PROTEIN_KINASE_DOM"/>
    <property type="match status" value="1"/>
</dbReference>
<dbReference type="Proteomes" id="UP001175000">
    <property type="component" value="Unassembled WGS sequence"/>
</dbReference>
<evidence type="ECO:0000256" key="20">
    <source>
        <dbReference type="SAM" id="MobiDB-lite"/>
    </source>
</evidence>
<dbReference type="PROSITE" id="PS51392">
    <property type="entry name" value="KEN"/>
    <property type="match status" value="1"/>
</dbReference>
<dbReference type="InterPro" id="IPR017441">
    <property type="entry name" value="Protein_kinase_ATP_BS"/>
</dbReference>
<evidence type="ECO:0000256" key="18">
    <source>
        <dbReference type="ARBA" id="ARBA00048977"/>
    </source>
</evidence>
<dbReference type="Gene3D" id="3.30.200.20">
    <property type="entry name" value="Phosphorylase Kinase, domain 1"/>
    <property type="match status" value="1"/>
</dbReference>
<dbReference type="InterPro" id="IPR000719">
    <property type="entry name" value="Prot_kinase_dom"/>
</dbReference>
<dbReference type="EMBL" id="JAULSU010000007">
    <property type="protein sequence ID" value="KAK0611032.1"/>
    <property type="molecule type" value="Genomic_DNA"/>
</dbReference>
<dbReference type="InterPro" id="IPR015943">
    <property type="entry name" value="WD40/YVTN_repeat-like_dom_sf"/>
</dbReference>
<dbReference type="InterPro" id="IPR045133">
    <property type="entry name" value="IRE1/2-like"/>
</dbReference>
<keyword evidence="6" id="KW-0812">Transmembrane</keyword>
<evidence type="ECO:0000256" key="14">
    <source>
        <dbReference type="ARBA" id="ARBA00022989"/>
    </source>
</evidence>
<reference evidence="24" key="1">
    <citation type="submission" date="2023-06" db="EMBL/GenBank/DDBJ databases">
        <title>Genome-scale phylogeny and comparative genomics of the fungal order Sordariales.</title>
        <authorList>
            <consortium name="Lawrence Berkeley National Laboratory"/>
            <person name="Hensen N."/>
            <person name="Bonometti L."/>
            <person name="Westerberg I."/>
            <person name="Brannstrom I.O."/>
            <person name="Guillou S."/>
            <person name="Cros-Aarteil S."/>
            <person name="Calhoun S."/>
            <person name="Haridas S."/>
            <person name="Kuo A."/>
            <person name="Mondo S."/>
            <person name="Pangilinan J."/>
            <person name="Riley R."/>
            <person name="Labutti K."/>
            <person name="Andreopoulos B."/>
            <person name="Lipzen A."/>
            <person name="Chen C."/>
            <person name="Yanf M."/>
            <person name="Daum C."/>
            <person name="Ng V."/>
            <person name="Clum A."/>
            <person name="Steindorff A."/>
            <person name="Ohm R."/>
            <person name="Martin F."/>
            <person name="Silar P."/>
            <person name="Natvig D."/>
            <person name="Lalanne C."/>
            <person name="Gautier V."/>
            <person name="Ament-Velasquez S.L."/>
            <person name="Kruys A."/>
            <person name="Hutchinson M.I."/>
            <person name="Powell A.J."/>
            <person name="Barry K."/>
            <person name="Miller A.N."/>
            <person name="Grigoriev I.V."/>
            <person name="Debuchy R."/>
            <person name="Gladieux P."/>
            <person name="Thoren M.H."/>
            <person name="Johannesson H."/>
        </authorList>
    </citation>
    <scope>NUCLEOTIDE SEQUENCE</scope>
    <source>
        <strain evidence="24">CBS 606.72</strain>
    </source>
</reference>
<dbReference type="Pfam" id="PF00069">
    <property type="entry name" value="Pkinase"/>
    <property type="match status" value="2"/>
</dbReference>
<evidence type="ECO:0000256" key="17">
    <source>
        <dbReference type="ARBA" id="ARBA00048659"/>
    </source>
</evidence>
<evidence type="ECO:0000256" key="13">
    <source>
        <dbReference type="ARBA" id="ARBA00022842"/>
    </source>
</evidence>
<feature type="binding site" evidence="19">
    <location>
        <position position="803"/>
    </location>
    <ligand>
        <name>ATP</name>
        <dbReference type="ChEBI" id="CHEBI:30616"/>
    </ligand>
</feature>
<keyword evidence="13" id="KW-0460">Magnesium</keyword>
<evidence type="ECO:0000313" key="24">
    <source>
        <dbReference type="EMBL" id="KAK0611032.1"/>
    </source>
</evidence>
<feature type="region of interest" description="Disordered" evidence="20">
    <location>
        <begin position="672"/>
        <end position="733"/>
    </location>
</feature>
<evidence type="ECO:0000256" key="12">
    <source>
        <dbReference type="ARBA" id="ARBA00022840"/>
    </source>
</evidence>
<dbReference type="GO" id="GO:0004521">
    <property type="term" value="F:RNA endonuclease activity"/>
    <property type="evidence" value="ECO:0007669"/>
    <property type="project" value="InterPro"/>
</dbReference>
<keyword evidence="5" id="KW-0808">Transferase</keyword>
<keyword evidence="14" id="KW-1133">Transmembrane helix</keyword>
<keyword evidence="25" id="KW-1185">Reference proteome</keyword>
<evidence type="ECO:0000256" key="16">
    <source>
        <dbReference type="ARBA" id="ARBA00023180"/>
    </source>
</evidence>
<dbReference type="InterPro" id="IPR018391">
    <property type="entry name" value="PQQ_b-propeller_rpt"/>
</dbReference>